<sequence length="76" mass="8606">MCYTNKAAEKTEVIYANVCGQGPDIAQKVCGEDTGYAVKIWPVRNDYDRGELWGNPLFLHSRHQAGTCWRSLLVYP</sequence>
<organism evidence="1 2">
    <name type="scientific">Candidatus Shapirobacteria bacterium CG_4_10_14_0_2_um_filter_40_12</name>
    <dbReference type="NCBI Taxonomy" id="1974871"/>
    <lineage>
        <taxon>Bacteria</taxon>
        <taxon>Candidatus Shapironibacteriota</taxon>
    </lineage>
</organism>
<reference evidence="2" key="1">
    <citation type="submission" date="2017-09" db="EMBL/GenBank/DDBJ databases">
        <title>Depth-based differentiation of microbial function through sediment-hosted aquifers and enrichment of novel symbionts in the deep terrestrial subsurface.</title>
        <authorList>
            <person name="Probst A.J."/>
            <person name="Ladd B."/>
            <person name="Jarett J.K."/>
            <person name="Geller-Mcgrath D.E."/>
            <person name="Sieber C.M.K."/>
            <person name="Emerson J.B."/>
            <person name="Anantharaman K."/>
            <person name="Thomas B.C."/>
            <person name="Malmstrom R."/>
            <person name="Stieglmeier M."/>
            <person name="Klingl A."/>
            <person name="Woyke T."/>
            <person name="Ryan C.M."/>
            <person name="Banfield J.F."/>
        </authorList>
    </citation>
    <scope>NUCLEOTIDE SEQUENCE [LARGE SCALE GENOMIC DNA]</scope>
</reference>
<dbReference type="Proteomes" id="UP000229336">
    <property type="component" value="Unassembled WGS sequence"/>
</dbReference>
<proteinExistence type="predicted"/>
<comment type="caution">
    <text evidence="1">The sequence shown here is derived from an EMBL/GenBank/DDBJ whole genome shotgun (WGS) entry which is preliminary data.</text>
</comment>
<gene>
    <name evidence="1" type="ORF">COY20_00570</name>
</gene>
<evidence type="ECO:0000313" key="1">
    <source>
        <dbReference type="EMBL" id="PIZ61301.1"/>
    </source>
</evidence>
<dbReference type="AlphaFoldDB" id="A0A2M7TU34"/>
<accession>A0A2M7TU34</accession>
<protein>
    <submittedName>
        <fullName evidence="1">Uncharacterized protein</fullName>
    </submittedName>
</protein>
<evidence type="ECO:0000313" key="2">
    <source>
        <dbReference type="Proteomes" id="UP000229336"/>
    </source>
</evidence>
<dbReference type="EMBL" id="PFNX01000013">
    <property type="protein sequence ID" value="PIZ61301.1"/>
    <property type="molecule type" value="Genomic_DNA"/>
</dbReference>
<name>A0A2M7TU34_9BACT</name>